<dbReference type="AlphaFoldDB" id="A0A5B7J7Z5"/>
<dbReference type="EMBL" id="VSRR010096844">
    <property type="protein sequence ID" value="MPC93981.1"/>
    <property type="molecule type" value="Genomic_DNA"/>
</dbReference>
<name>A0A5B7J7Z5_PORTR</name>
<feature type="region of interest" description="Disordered" evidence="1">
    <location>
        <begin position="1"/>
        <end position="33"/>
    </location>
</feature>
<keyword evidence="3" id="KW-1185">Reference proteome</keyword>
<reference evidence="2 3" key="1">
    <citation type="submission" date="2019-05" db="EMBL/GenBank/DDBJ databases">
        <title>Another draft genome of Portunus trituberculatus and its Hox gene families provides insights of decapod evolution.</title>
        <authorList>
            <person name="Jeong J.-H."/>
            <person name="Song I."/>
            <person name="Kim S."/>
            <person name="Choi T."/>
            <person name="Kim D."/>
            <person name="Ryu S."/>
            <person name="Kim W."/>
        </authorList>
    </citation>
    <scope>NUCLEOTIDE SEQUENCE [LARGE SCALE GENOMIC DNA]</scope>
    <source>
        <tissue evidence="2">Muscle</tissue>
    </source>
</reference>
<sequence>MSGSNFRGLPLPRAATANRYSTRHSTPSPPPLQVIPYHIIPQQSVLPSLVSPAKAPQRDDTLLYWRSLVGKSVSAIDKNHQILVNPSKPAVLKVVDIER</sequence>
<proteinExistence type="predicted"/>
<protein>
    <submittedName>
        <fullName evidence="2">Uncharacterized protein</fullName>
    </submittedName>
</protein>
<gene>
    <name evidence="2" type="ORF">E2C01_089131</name>
</gene>
<dbReference type="Proteomes" id="UP000324222">
    <property type="component" value="Unassembled WGS sequence"/>
</dbReference>
<evidence type="ECO:0000256" key="1">
    <source>
        <dbReference type="SAM" id="MobiDB-lite"/>
    </source>
</evidence>
<comment type="caution">
    <text evidence="2">The sequence shown here is derived from an EMBL/GenBank/DDBJ whole genome shotgun (WGS) entry which is preliminary data.</text>
</comment>
<evidence type="ECO:0000313" key="2">
    <source>
        <dbReference type="EMBL" id="MPC93981.1"/>
    </source>
</evidence>
<accession>A0A5B7J7Z5</accession>
<evidence type="ECO:0000313" key="3">
    <source>
        <dbReference type="Proteomes" id="UP000324222"/>
    </source>
</evidence>
<organism evidence="2 3">
    <name type="scientific">Portunus trituberculatus</name>
    <name type="common">Swimming crab</name>
    <name type="synonym">Neptunus trituberculatus</name>
    <dbReference type="NCBI Taxonomy" id="210409"/>
    <lineage>
        <taxon>Eukaryota</taxon>
        <taxon>Metazoa</taxon>
        <taxon>Ecdysozoa</taxon>
        <taxon>Arthropoda</taxon>
        <taxon>Crustacea</taxon>
        <taxon>Multicrustacea</taxon>
        <taxon>Malacostraca</taxon>
        <taxon>Eumalacostraca</taxon>
        <taxon>Eucarida</taxon>
        <taxon>Decapoda</taxon>
        <taxon>Pleocyemata</taxon>
        <taxon>Brachyura</taxon>
        <taxon>Eubrachyura</taxon>
        <taxon>Portunoidea</taxon>
        <taxon>Portunidae</taxon>
        <taxon>Portuninae</taxon>
        <taxon>Portunus</taxon>
    </lineage>
</organism>